<feature type="transmembrane region" description="Helical" evidence="1">
    <location>
        <begin position="161"/>
        <end position="179"/>
    </location>
</feature>
<proteinExistence type="predicted"/>
<evidence type="ECO:0000256" key="1">
    <source>
        <dbReference type="SAM" id="Phobius"/>
    </source>
</evidence>
<feature type="transmembrane region" description="Helical" evidence="1">
    <location>
        <begin position="95"/>
        <end position="114"/>
    </location>
</feature>
<gene>
    <name evidence="2" type="ORF">IRL76_07860</name>
</gene>
<evidence type="ECO:0000313" key="2">
    <source>
        <dbReference type="EMBL" id="QPC97821.1"/>
    </source>
</evidence>
<reference evidence="2 3" key="1">
    <citation type="submission" date="2020-11" db="EMBL/GenBank/DDBJ databases">
        <title>The genome sequence of Erythrobacter sp. 6D36.</title>
        <authorList>
            <person name="Liu Y."/>
        </authorList>
    </citation>
    <scope>NUCLEOTIDE SEQUENCE [LARGE SCALE GENOMIC DNA]</scope>
    <source>
        <strain evidence="2 3">6D36</strain>
    </source>
</reference>
<feature type="transmembrane region" description="Helical" evidence="1">
    <location>
        <begin position="135"/>
        <end position="155"/>
    </location>
</feature>
<name>A0A7S8F288_9SPHN</name>
<keyword evidence="3" id="KW-1185">Reference proteome</keyword>
<protein>
    <recommendedName>
        <fullName evidence="4">Permease</fullName>
    </recommendedName>
</protein>
<organism evidence="2 3">
    <name type="scientific">Qipengyuania soli</name>
    <dbReference type="NCBI Taxonomy" id="2782568"/>
    <lineage>
        <taxon>Bacteria</taxon>
        <taxon>Pseudomonadati</taxon>
        <taxon>Pseudomonadota</taxon>
        <taxon>Alphaproteobacteria</taxon>
        <taxon>Sphingomonadales</taxon>
        <taxon>Erythrobacteraceae</taxon>
        <taxon>Qipengyuania</taxon>
    </lineage>
</organism>
<evidence type="ECO:0000313" key="3">
    <source>
        <dbReference type="Proteomes" id="UP000594459"/>
    </source>
</evidence>
<evidence type="ECO:0008006" key="4">
    <source>
        <dbReference type="Google" id="ProtNLM"/>
    </source>
</evidence>
<dbReference type="AlphaFoldDB" id="A0A7S8F288"/>
<sequence>MDFMKILKSLEQALYEVMVWLVFYPLTMWKVITRPGEMMAYADEELDDADEDRYSDRLSPPIFLAITLGISHALEVSTGLNSDQKGLLADDQNLLAFRMFIYSVYPLVLTVRLLRKQGIALDRKTMLPPFYAQCYVAAPWAAVAGAAPVAAYSAQGKTVEALLTALGVMFVAFIWYMVLQTRWFAKSLGVGLWSGFRNALLTFAEATFLVLLATALVQKF</sequence>
<feature type="transmembrane region" description="Helical" evidence="1">
    <location>
        <begin position="199"/>
        <end position="217"/>
    </location>
</feature>
<keyword evidence="1" id="KW-0472">Membrane</keyword>
<keyword evidence="1" id="KW-0812">Transmembrane</keyword>
<accession>A0A7S8F288</accession>
<dbReference type="Proteomes" id="UP000594459">
    <property type="component" value="Chromosome"/>
</dbReference>
<keyword evidence="1" id="KW-1133">Transmembrane helix</keyword>
<dbReference type="EMBL" id="CP064654">
    <property type="protein sequence ID" value="QPC97821.1"/>
    <property type="molecule type" value="Genomic_DNA"/>
</dbReference>
<dbReference type="RefSeq" id="WP_200980830.1">
    <property type="nucleotide sequence ID" value="NZ_CP064654.1"/>
</dbReference>
<dbReference type="KEGG" id="qso:IRL76_07860"/>
<feature type="transmembrane region" description="Helical" evidence="1">
    <location>
        <begin position="12"/>
        <end position="32"/>
    </location>
</feature>